<protein>
    <submittedName>
        <fullName evidence="1">Uncharacterized protein</fullName>
    </submittedName>
</protein>
<proteinExistence type="predicted"/>
<evidence type="ECO:0000313" key="2">
    <source>
        <dbReference type="Proteomes" id="UP001500305"/>
    </source>
</evidence>
<gene>
    <name evidence="1" type="ORF">GCM10010430_75930</name>
</gene>
<dbReference type="Proteomes" id="UP001500305">
    <property type="component" value="Unassembled WGS sequence"/>
</dbReference>
<comment type="caution">
    <text evidence="1">The sequence shown here is derived from an EMBL/GenBank/DDBJ whole genome shotgun (WGS) entry which is preliminary data.</text>
</comment>
<keyword evidence="2" id="KW-1185">Reference proteome</keyword>
<sequence length="119" mass="12379">MQHVAGVRGVWRRYGVDDGVHNQGLTGRGASIADALGWTHRGGGHGPAPATRSGVVVTAIGVRGSSDRRQAPSLAPYRMLRAEAAARRADGPPLPLACFRQGCEPGSAGSPDGWVDQGW</sequence>
<evidence type="ECO:0000313" key="1">
    <source>
        <dbReference type="EMBL" id="GAA2278773.1"/>
    </source>
</evidence>
<reference evidence="1 2" key="1">
    <citation type="journal article" date="2019" name="Int. J. Syst. Evol. Microbiol.">
        <title>The Global Catalogue of Microorganisms (GCM) 10K type strain sequencing project: providing services to taxonomists for standard genome sequencing and annotation.</title>
        <authorList>
            <consortium name="The Broad Institute Genomics Platform"/>
            <consortium name="The Broad Institute Genome Sequencing Center for Infectious Disease"/>
            <person name="Wu L."/>
            <person name="Ma J."/>
        </authorList>
    </citation>
    <scope>NUCLEOTIDE SEQUENCE [LARGE SCALE GENOMIC DNA]</scope>
    <source>
        <strain evidence="1 2">JCM 7356</strain>
    </source>
</reference>
<name>A0ABN3EZF0_9ACTN</name>
<organism evidence="1 2">
    <name type="scientific">Kitasatospora cystarginea</name>
    <dbReference type="NCBI Taxonomy" id="58350"/>
    <lineage>
        <taxon>Bacteria</taxon>
        <taxon>Bacillati</taxon>
        <taxon>Actinomycetota</taxon>
        <taxon>Actinomycetes</taxon>
        <taxon>Kitasatosporales</taxon>
        <taxon>Streptomycetaceae</taxon>
        <taxon>Kitasatospora</taxon>
    </lineage>
</organism>
<accession>A0ABN3EZF0</accession>
<dbReference type="EMBL" id="BAAATR010000064">
    <property type="protein sequence ID" value="GAA2278773.1"/>
    <property type="molecule type" value="Genomic_DNA"/>
</dbReference>